<feature type="compositionally biased region" description="Gly residues" evidence="1">
    <location>
        <begin position="61"/>
        <end position="74"/>
    </location>
</feature>
<reference evidence="2" key="2">
    <citation type="journal article" date="2015" name="Data Brief">
        <title>Shoot transcriptome of the giant reed, Arundo donax.</title>
        <authorList>
            <person name="Barrero R.A."/>
            <person name="Guerrero F.D."/>
            <person name="Moolhuijzen P."/>
            <person name="Goolsby J.A."/>
            <person name="Tidwell J."/>
            <person name="Bellgard S.E."/>
            <person name="Bellgard M.I."/>
        </authorList>
    </citation>
    <scope>NUCLEOTIDE SEQUENCE</scope>
    <source>
        <tissue evidence="2">Shoot tissue taken approximately 20 cm above the soil surface</tissue>
    </source>
</reference>
<name>A0A0A9ELD1_ARUDO</name>
<feature type="compositionally biased region" description="Basic and acidic residues" evidence="1">
    <location>
        <begin position="93"/>
        <end position="102"/>
    </location>
</feature>
<proteinExistence type="predicted"/>
<dbReference type="EMBL" id="GBRH01198072">
    <property type="protein sequence ID" value="JAD99823.1"/>
    <property type="molecule type" value="Transcribed_RNA"/>
</dbReference>
<feature type="compositionally biased region" description="Gly residues" evidence="1">
    <location>
        <begin position="132"/>
        <end position="154"/>
    </location>
</feature>
<dbReference type="AlphaFoldDB" id="A0A0A9ELD1"/>
<feature type="region of interest" description="Disordered" evidence="1">
    <location>
        <begin position="23"/>
        <end position="185"/>
    </location>
</feature>
<protein>
    <submittedName>
        <fullName evidence="2">VHA-E2</fullName>
    </submittedName>
</protein>
<evidence type="ECO:0000256" key="1">
    <source>
        <dbReference type="SAM" id="MobiDB-lite"/>
    </source>
</evidence>
<reference evidence="2" key="1">
    <citation type="submission" date="2014-09" db="EMBL/GenBank/DDBJ databases">
        <authorList>
            <person name="Magalhaes I.L.F."/>
            <person name="Oliveira U."/>
            <person name="Santos F.R."/>
            <person name="Vidigal T.H.D.A."/>
            <person name="Brescovit A.D."/>
            <person name="Santos A.J."/>
        </authorList>
    </citation>
    <scope>NUCLEOTIDE SEQUENCE</scope>
    <source>
        <tissue evidence="2">Shoot tissue taken approximately 20 cm above the soil surface</tissue>
    </source>
</reference>
<feature type="compositionally biased region" description="Low complexity" evidence="1">
    <location>
        <begin position="162"/>
        <end position="177"/>
    </location>
</feature>
<organism evidence="2">
    <name type="scientific">Arundo donax</name>
    <name type="common">Giant reed</name>
    <name type="synonym">Donax arundinaceus</name>
    <dbReference type="NCBI Taxonomy" id="35708"/>
    <lineage>
        <taxon>Eukaryota</taxon>
        <taxon>Viridiplantae</taxon>
        <taxon>Streptophyta</taxon>
        <taxon>Embryophyta</taxon>
        <taxon>Tracheophyta</taxon>
        <taxon>Spermatophyta</taxon>
        <taxon>Magnoliopsida</taxon>
        <taxon>Liliopsida</taxon>
        <taxon>Poales</taxon>
        <taxon>Poaceae</taxon>
        <taxon>PACMAD clade</taxon>
        <taxon>Arundinoideae</taxon>
        <taxon>Arundineae</taxon>
        <taxon>Arundo</taxon>
    </lineage>
</organism>
<accession>A0A0A9ELD1</accession>
<sequence length="263" mass="28276">MDLGSQPSSSSVSYHRCRPSRLSLAAPIPLRPSLPHGARRPPPLPPHGSRSPLLHLLTALEGGGRVGTTAGGRGRPAAALRAHRGAAGAGQPRRRDEGERRRGSPPRHQGRQRLQEGPQRPHRAELAPAEGAGAGAAVPGGGPEHGGGGAGGCQEGVRREGQGQPPQGHHRQQGLPPAAEEQPRRARTVLLRRRGARLAGRQDRLRQHTGREAKHLLQAKAPRDQEEALQSASVLMRFFSFFLFFSSGINQRPRLMLSFLLLF</sequence>
<feature type="compositionally biased region" description="Low complexity" evidence="1">
    <location>
        <begin position="75"/>
        <end position="91"/>
    </location>
</feature>
<evidence type="ECO:0000313" key="2">
    <source>
        <dbReference type="EMBL" id="JAD99823.1"/>
    </source>
</evidence>
<feature type="compositionally biased region" description="Low complexity" evidence="1">
    <location>
        <begin position="47"/>
        <end position="57"/>
    </location>
</feature>